<sequence length="41" mass="4884">MKAKVISLFGFHKFLKLKKHTLQLQKSQTTKNQHFKTKNNI</sequence>
<accession>A0A915YJB9</accession>
<dbReference type="EMBL" id="AP026867">
    <property type="protein sequence ID" value="BDS14168.1"/>
    <property type="molecule type" value="Genomic_DNA"/>
</dbReference>
<gene>
    <name evidence="1" type="ORF">AsAng_0049460</name>
</gene>
<evidence type="ECO:0000313" key="2">
    <source>
        <dbReference type="Proteomes" id="UP001060919"/>
    </source>
</evidence>
<keyword evidence="2" id="KW-1185">Reference proteome</keyword>
<organism evidence="1 2">
    <name type="scientific">Aureispira anguillae</name>
    <dbReference type="NCBI Taxonomy" id="2864201"/>
    <lineage>
        <taxon>Bacteria</taxon>
        <taxon>Pseudomonadati</taxon>
        <taxon>Bacteroidota</taxon>
        <taxon>Saprospiria</taxon>
        <taxon>Saprospirales</taxon>
        <taxon>Saprospiraceae</taxon>
        <taxon>Aureispira</taxon>
    </lineage>
</organism>
<name>A0A915YJB9_9BACT</name>
<evidence type="ECO:0000313" key="1">
    <source>
        <dbReference type="EMBL" id="BDS14168.1"/>
    </source>
</evidence>
<dbReference type="AlphaFoldDB" id="A0A915YJB9"/>
<reference evidence="1" key="1">
    <citation type="submission" date="2022-09" db="EMBL/GenBank/DDBJ databases">
        <title>Aureispira anguillicida sp. nov., isolated from Leptocephalus of Japanese eel Anguilla japonica.</title>
        <authorList>
            <person name="Yuasa K."/>
            <person name="Mekata T."/>
            <person name="Ikunari K."/>
        </authorList>
    </citation>
    <scope>NUCLEOTIDE SEQUENCE</scope>
    <source>
        <strain evidence="1">EL160426</strain>
    </source>
</reference>
<dbReference type="KEGG" id="aup:AsAng_0049460"/>
<proteinExistence type="predicted"/>
<dbReference type="Proteomes" id="UP001060919">
    <property type="component" value="Chromosome"/>
</dbReference>
<protein>
    <submittedName>
        <fullName evidence="1">Uncharacterized protein</fullName>
    </submittedName>
</protein>